<feature type="domain" description="ABC transmembrane type-1" evidence="9">
    <location>
        <begin position="61"/>
        <end position="277"/>
    </location>
</feature>
<name>A0A5C6ZJJ2_9FLAO</name>
<evidence type="ECO:0000256" key="6">
    <source>
        <dbReference type="ARBA" id="ARBA00022989"/>
    </source>
</evidence>
<feature type="transmembrane region" description="Helical" evidence="8">
    <location>
        <begin position="102"/>
        <end position="122"/>
    </location>
</feature>
<comment type="subcellular location">
    <subcellularLocation>
        <location evidence="1">Cell inner membrane</location>
        <topology evidence="1">Multi-pass membrane protein</topology>
    </subcellularLocation>
    <subcellularLocation>
        <location evidence="8">Cell membrane</location>
        <topology evidence="8">Multi-pass membrane protein</topology>
    </subcellularLocation>
</comment>
<dbReference type="InterPro" id="IPR035906">
    <property type="entry name" value="MetI-like_sf"/>
</dbReference>
<dbReference type="Pfam" id="PF00528">
    <property type="entry name" value="BPD_transp_1"/>
    <property type="match status" value="1"/>
</dbReference>
<dbReference type="CDD" id="cd06261">
    <property type="entry name" value="TM_PBP2"/>
    <property type="match status" value="1"/>
</dbReference>
<gene>
    <name evidence="10" type="ORF">ESY86_09155</name>
</gene>
<accession>A0A5C6ZJJ2</accession>
<evidence type="ECO:0000256" key="7">
    <source>
        <dbReference type="ARBA" id="ARBA00023136"/>
    </source>
</evidence>
<dbReference type="GO" id="GO:0055085">
    <property type="term" value="P:transmembrane transport"/>
    <property type="evidence" value="ECO:0007669"/>
    <property type="project" value="InterPro"/>
</dbReference>
<evidence type="ECO:0000313" key="11">
    <source>
        <dbReference type="Proteomes" id="UP000321578"/>
    </source>
</evidence>
<evidence type="ECO:0000256" key="4">
    <source>
        <dbReference type="ARBA" id="ARBA00022519"/>
    </source>
</evidence>
<feature type="transmembrane region" description="Helical" evidence="8">
    <location>
        <begin position="61"/>
        <end position="90"/>
    </location>
</feature>
<reference evidence="10 11" key="1">
    <citation type="submission" date="2019-08" db="EMBL/GenBank/DDBJ databases">
        <title>Genomes of Subsaximicrobium wynnwilliamsii strains.</title>
        <authorList>
            <person name="Bowman J.P."/>
        </authorList>
    </citation>
    <scope>NUCLEOTIDE SEQUENCE [LARGE SCALE GENOMIC DNA]</scope>
    <source>
        <strain evidence="10 11">2-80-2</strain>
    </source>
</reference>
<dbReference type="AlphaFoldDB" id="A0A5C6ZJJ2"/>
<feature type="transmembrane region" description="Helical" evidence="8">
    <location>
        <begin position="12"/>
        <end position="41"/>
    </location>
</feature>
<dbReference type="InterPro" id="IPR000515">
    <property type="entry name" value="MetI-like"/>
</dbReference>
<keyword evidence="7 8" id="KW-0472">Membrane</keyword>
<keyword evidence="6 8" id="KW-1133">Transmembrane helix</keyword>
<protein>
    <submittedName>
        <fullName evidence="10">ABC transporter permease subunit</fullName>
    </submittedName>
</protein>
<evidence type="ECO:0000259" key="9">
    <source>
        <dbReference type="PROSITE" id="PS50928"/>
    </source>
</evidence>
<dbReference type="OrthoDB" id="9785836at2"/>
<sequence>MNLKKHLNSKTLGQLFFIAVVTLPVLSGLVYATLYSLGFVGVLNKGFTTENWEAIFFGSPFWTSILFSFYVAVTSIVLSLVFSLSMALSWKKALQKGALSTAMYLPLCFPGTVMAFFMFQLLSKSGFLSRLGFTAGILSELNQFPALINDAYGIGIIITSVVLITPFFVILFSNMYRSENIANYKQLASTFGATKLQLLTKVTLPILLKKSSVTIYLFVIFVMGSYEIPLLLGRQSPQMISVAILQKIQRFNLYDIPKGFAMSILYVLIIISVLLLLYFRNRDFFKTETNA</sequence>
<dbReference type="EMBL" id="VORO01000008">
    <property type="protein sequence ID" value="TXD89300.1"/>
    <property type="molecule type" value="Genomic_DNA"/>
</dbReference>
<dbReference type="PANTHER" id="PTHR43357:SF4">
    <property type="entry name" value="INNER MEMBRANE ABC TRANSPORTER PERMEASE PROTEIN YDCV"/>
    <property type="match status" value="1"/>
</dbReference>
<keyword evidence="3" id="KW-1003">Cell membrane</keyword>
<dbReference type="GO" id="GO:0005886">
    <property type="term" value="C:plasma membrane"/>
    <property type="evidence" value="ECO:0007669"/>
    <property type="project" value="UniProtKB-SubCell"/>
</dbReference>
<keyword evidence="4" id="KW-0997">Cell inner membrane</keyword>
<dbReference type="PANTHER" id="PTHR43357">
    <property type="entry name" value="INNER MEMBRANE ABC TRANSPORTER PERMEASE PROTEIN YDCV"/>
    <property type="match status" value="1"/>
</dbReference>
<comment type="caution">
    <text evidence="10">The sequence shown here is derived from an EMBL/GenBank/DDBJ whole genome shotgun (WGS) entry which is preliminary data.</text>
</comment>
<evidence type="ECO:0000256" key="1">
    <source>
        <dbReference type="ARBA" id="ARBA00004429"/>
    </source>
</evidence>
<feature type="transmembrane region" description="Helical" evidence="8">
    <location>
        <begin position="213"/>
        <end position="232"/>
    </location>
</feature>
<dbReference type="Proteomes" id="UP000321578">
    <property type="component" value="Unassembled WGS sequence"/>
</dbReference>
<feature type="transmembrane region" description="Helical" evidence="8">
    <location>
        <begin position="151"/>
        <end position="172"/>
    </location>
</feature>
<proteinExistence type="inferred from homology"/>
<dbReference type="Gene3D" id="1.10.3720.10">
    <property type="entry name" value="MetI-like"/>
    <property type="match status" value="1"/>
</dbReference>
<dbReference type="PROSITE" id="PS50928">
    <property type="entry name" value="ABC_TM1"/>
    <property type="match status" value="1"/>
</dbReference>
<evidence type="ECO:0000313" key="10">
    <source>
        <dbReference type="EMBL" id="TXD89300.1"/>
    </source>
</evidence>
<comment type="similarity">
    <text evidence="8">Belongs to the binding-protein-dependent transport system permease family.</text>
</comment>
<evidence type="ECO:0000256" key="8">
    <source>
        <dbReference type="RuleBase" id="RU363032"/>
    </source>
</evidence>
<evidence type="ECO:0000256" key="3">
    <source>
        <dbReference type="ARBA" id="ARBA00022475"/>
    </source>
</evidence>
<organism evidence="10 11">
    <name type="scientific">Subsaximicrobium wynnwilliamsii</name>
    <dbReference type="NCBI Taxonomy" id="291179"/>
    <lineage>
        <taxon>Bacteria</taxon>
        <taxon>Pseudomonadati</taxon>
        <taxon>Bacteroidota</taxon>
        <taxon>Flavobacteriia</taxon>
        <taxon>Flavobacteriales</taxon>
        <taxon>Flavobacteriaceae</taxon>
        <taxon>Subsaximicrobium</taxon>
    </lineage>
</organism>
<feature type="transmembrane region" description="Helical" evidence="8">
    <location>
        <begin position="260"/>
        <end position="279"/>
    </location>
</feature>
<keyword evidence="11" id="KW-1185">Reference proteome</keyword>
<evidence type="ECO:0000256" key="5">
    <source>
        <dbReference type="ARBA" id="ARBA00022692"/>
    </source>
</evidence>
<evidence type="ECO:0000256" key="2">
    <source>
        <dbReference type="ARBA" id="ARBA00022448"/>
    </source>
</evidence>
<dbReference type="SUPFAM" id="SSF161098">
    <property type="entry name" value="MetI-like"/>
    <property type="match status" value="1"/>
</dbReference>
<keyword evidence="5 8" id="KW-0812">Transmembrane</keyword>
<keyword evidence="2 8" id="KW-0813">Transport</keyword>